<accession>A0A0A0D7I2</accession>
<keyword evidence="1" id="KW-1133">Transmembrane helix</keyword>
<keyword evidence="1" id="KW-0472">Membrane</keyword>
<protein>
    <submittedName>
        <fullName evidence="3">Tripartite tricarboxylate transporter TctA</fullName>
    </submittedName>
</protein>
<evidence type="ECO:0000256" key="1">
    <source>
        <dbReference type="SAM" id="Phobius"/>
    </source>
</evidence>
<dbReference type="RefSeq" id="WP_034836253.1">
    <property type="nucleotide sequence ID" value="NZ_JANX01000120.1"/>
</dbReference>
<feature type="transmembrane region" description="Helical" evidence="1">
    <location>
        <begin position="259"/>
        <end position="281"/>
    </location>
</feature>
<keyword evidence="1" id="KW-0812">Transmembrane</keyword>
<feature type="transmembrane region" description="Helical" evidence="1">
    <location>
        <begin position="169"/>
        <end position="188"/>
    </location>
</feature>
<feature type="domain" description="DUF112" evidence="2">
    <location>
        <begin position="20"/>
        <end position="438"/>
    </location>
</feature>
<reference evidence="3 4" key="1">
    <citation type="submission" date="2014-01" db="EMBL/GenBank/DDBJ databases">
        <title>Genome sequence determination for a cystic fibrosis isolate, Inquilinus limosus.</title>
        <authorList>
            <person name="Pino M."/>
            <person name="Di Conza J."/>
            <person name="Gutkind G."/>
        </authorList>
    </citation>
    <scope>NUCLEOTIDE SEQUENCE [LARGE SCALE GENOMIC DNA]</scope>
    <source>
        <strain evidence="3 4">MP06</strain>
    </source>
</reference>
<feature type="transmembrane region" description="Helical" evidence="1">
    <location>
        <begin position="434"/>
        <end position="451"/>
    </location>
</feature>
<feature type="transmembrane region" description="Helical" evidence="1">
    <location>
        <begin position="316"/>
        <end position="335"/>
    </location>
</feature>
<dbReference type="PANTHER" id="PTHR35342:SF5">
    <property type="entry name" value="TRICARBOXYLIC TRANSPORT PROTEIN"/>
    <property type="match status" value="1"/>
</dbReference>
<dbReference type="PANTHER" id="PTHR35342">
    <property type="entry name" value="TRICARBOXYLIC TRANSPORT PROTEIN"/>
    <property type="match status" value="1"/>
</dbReference>
<dbReference type="AlphaFoldDB" id="A0A0A0D7I2"/>
<dbReference type="Proteomes" id="UP000029995">
    <property type="component" value="Unassembled WGS sequence"/>
</dbReference>
<feature type="transmembrane region" description="Helical" evidence="1">
    <location>
        <begin position="20"/>
        <end position="49"/>
    </location>
</feature>
<feature type="transmembrane region" description="Helical" evidence="1">
    <location>
        <begin position="387"/>
        <end position="405"/>
    </location>
</feature>
<name>A0A0A0D7I2_9PROT</name>
<feature type="transmembrane region" description="Helical" evidence="1">
    <location>
        <begin position="463"/>
        <end position="488"/>
    </location>
</feature>
<feature type="transmembrane region" description="Helical" evidence="1">
    <location>
        <begin position="355"/>
        <end position="375"/>
    </location>
</feature>
<feature type="transmembrane region" description="Helical" evidence="1">
    <location>
        <begin position="148"/>
        <end position="163"/>
    </location>
</feature>
<dbReference type="EMBL" id="JANX01000120">
    <property type="protein sequence ID" value="KGM34094.1"/>
    <property type="molecule type" value="Genomic_DNA"/>
</dbReference>
<dbReference type="Pfam" id="PF01970">
    <property type="entry name" value="TctA"/>
    <property type="match status" value="1"/>
</dbReference>
<feature type="transmembrane region" description="Helical" evidence="1">
    <location>
        <begin position="61"/>
        <end position="82"/>
    </location>
</feature>
<comment type="caution">
    <text evidence="3">The sequence shown here is derived from an EMBL/GenBank/DDBJ whole genome shotgun (WGS) entry which is preliminary data.</text>
</comment>
<sequence length="505" mass="52418">MDTFAFLGHGFAVALQPVNLLYALIGVTLGTAVGVLPGIGPALTVALLLPVTYSLDPGGSLIMFAGIYYGGMYGGSTTSILLNTPGESASIITALEGNKMARAGRGGPALATAAIGSFVAGLIATAGLAFIAPEIARFAINFGEPEKFALIILAFVTVSAAFGDSPMRGLTSLAIGLAIGLIGLDELSGRARLTFGAPELLGGIGVTILAVALFAIGESLSVAGGQGRSEEHIEAVRGSIWMSRSDWKRSWKPWLRGTLFGFPIGAMPAGGAEIPTFLSYATEKKLSKHPEEFGHGAIEGVAGPEAANNASAAGTLVPLLTLGLPTSATAAILLAGFQQYNIQPGPLLFQSNPDLVWGLIASLFVANAMLLVLNLPMVGLWVRLLSIPRPWLYGGILVFATLGTIGSNPSSFQLGLLLAFGLLGYLLRRFHYPIAPVVVGFILGPMAELPLRRALQNSRGDPMILVSSPISITLLAITVLVVVVPMVLRQMGKGRVLAQLAAEED</sequence>
<organism evidence="3 4">
    <name type="scientific">Inquilinus limosus MP06</name>
    <dbReference type="NCBI Taxonomy" id="1398085"/>
    <lineage>
        <taxon>Bacteria</taxon>
        <taxon>Pseudomonadati</taxon>
        <taxon>Pseudomonadota</taxon>
        <taxon>Alphaproteobacteria</taxon>
        <taxon>Rhodospirillales</taxon>
        <taxon>Rhodospirillaceae</taxon>
        <taxon>Inquilinus</taxon>
    </lineage>
</organism>
<feature type="transmembrane region" description="Helical" evidence="1">
    <location>
        <begin position="200"/>
        <end position="217"/>
    </location>
</feature>
<dbReference type="OrthoDB" id="7232499at2"/>
<dbReference type="InterPro" id="IPR002823">
    <property type="entry name" value="DUF112_TM"/>
</dbReference>
<gene>
    <name evidence="3" type="ORF">P409_12110</name>
</gene>
<evidence type="ECO:0000259" key="2">
    <source>
        <dbReference type="Pfam" id="PF01970"/>
    </source>
</evidence>
<evidence type="ECO:0000313" key="3">
    <source>
        <dbReference type="EMBL" id="KGM34094.1"/>
    </source>
</evidence>
<feature type="transmembrane region" description="Helical" evidence="1">
    <location>
        <begin position="109"/>
        <end position="136"/>
    </location>
</feature>
<evidence type="ECO:0000313" key="4">
    <source>
        <dbReference type="Proteomes" id="UP000029995"/>
    </source>
</evidence>
<proteinExistence type="predicted"/>